<name>A0A6J6X0R4_9ZZZZ</name>
<proteinExistence type="predicted"/>
<sequence length="99" mass="10657">MRWGVVEGESLNGGVIDLEAAARAELKGFDDLRDADVVEELAVEEPAVEEAVVEAPIAELVPEPVAEVTKAPEPLLDPSTPLARDLMDPLLRNVKKGHH</sequence>
<dbReference type="EMBL" id="CAFAAI010000025">
    <property type="protein sequence ID" value="CAB4788954.1"/>
    <property type="molecule type" value="Genomic_DNA"/>
</dbReference>
<dbReference type="AlphaFoldDB" id="A0A6J6X0R4"/>
<accession>A0A6J6X0R4</accession>
<gene>
    <name evidence="1" type="ORF">UFOPK2992_00262</name>
</gene>
<reference evidence="1" key="1">
    <citation type="submission" date="2020-05" db="EMBL/GenBank/DDBJ databases">
        <authorList>
            <person name="Chiriac C."/>
            <person name="Salcher M."/>
            <person name="Ghai R."/>
            <person name="Kavagutti S V."/>
        </authorList>
    </citation>
    <scope>NUCLEOTIDE SEQUENCE</scope>
</reference>
<protein>
    <submittedName>
        <fullName evidence="1">Unannotated protein</fullName>
    </submittedName>
</protein>
<evidence type="ECO:0000313" key="1">
    <source>
        <dbReference type="EMBL" id="CAB4788954.1"/>
    </source>
</evidence>
<organism evidence="1">
    <name type="scientific">freshwater metagenome</name>
    <dbReference type="NCBI Taxonomy" id="449393"/>
    <lineage>
        <taxon>unclassified sequences</taxon>
        <taxon>metagenomes</taxon>
        <taxon>ecological metagenomes</taxon>
    </lineage>
</organism>